<feature type="non-terminal residue" evidence="1">
    <location>
        <position position="32"/>
    </location>
</feature>
<evidence type="ECO:0000313" key="1">
    <source>
        <dbReference type="EMBL" id="MRU22776.1"/>
    </source>
</evidence>
<gene>
    <name evidence="1" type="ORF">FG476_01285</name>
</gene>
<dbReference type="Proteomes" id="UP000474061">
    <property type="component" value="Unassembled WGS sequence"/>
</dbReference>
<proteinExistence type="predicted"/>
<reference evidence="1" key="1">
    <citation type="submission" date="2019-05" db="EMBL/GenBank/DDBJ databases">
        <authorList>
            <person name="Castillo A."/>
            <person name="Giampetruzzi A."/>
            <person name="Landa B."/>
            <person name="Saponari M."/>
            <person name="Almeida R.P.P."/>
            <person name="Moralejo E."/>
            <person name="Marco-Noales E."/>
            <person name="Velasco-Amo M.P."/>
            <person name="Roman-Ecija M."/>
            <person name="Navarro I."/>
            <person name="Monterde A."/>
            <person name="Barbe S."/>
        </authorList>
    </citation>
    <scope>NUCLEOTIDE SEQUENCE</scope>
    <source>
        <strain evidence="1">XYL1981</strain>
    </source>
</reference>
<dbReference type="AlphaFoldDB" id="A0A9Q4MI61"/>
<accession>A0A9Q4MI61</accession>
<dbReference type="EMBL" id="VDCJ01000273">
    <property type="protein sequence ID" value="MRU22776.1"/>
    <property type="molecule type" value="Genomic_DNA"/>
</dbReference>
<protein>
    <submittedName>
        <fullName evidence="1">Site-specific DNA-methyltransferase</fullName>
    </submittedName>
</protein>
<name>A0A9Q4MI61_XYLFS</name>
<sequence length="32" mass="3309">MIVASSAAYAMHEGDALRLLCDIDSASVDAVI</sequence>
<organism evidence="1 2">
    <name type="scientific">Xylella fastidiosa subsp. multiplex</name>
    <dbReference type="NCBI Taxonomy" id="644357"/>
    <lineage>
        <taxon>Bacteria</taxon>
        <taxon>Pseudomonadati</taxon>
        <taxon>Pseudomonadota</taxon>
        <taxon>Gammaproteobacteria</taxon>
        <taxon>Lysobacterales</taxon>
        <taxon>Lysobacteraceae</taxon>
        <taxon>Xylella</taxon>
    </lineage>
</organism>
<comment type="caution">
    <text evidence="1">The sequence shown here is derived from an EMBL/GenBank/DDBJ whole genome shotgun (WGS) entry which is preliminary data.</text>
</comment>
<reference evidence="1" key="2">
    <citation type="journal article" date="2020" name="Appl. Environ. Microbiol.">
        <title>Multiple intercontinental introductions associated with the emergence of a plant pathogen in Europe.</title>
        <authorList>
            <person name="Landa B.B."/>
            <person name="Castillo A.I."/>
            <person name="Giampetruzzi A."/>
            <person name="Kahn A."/>
            <person name="Roman-Ecija M."/>
            <person name="Velasco-Amo M.P."/>
            <person name="Navas-Cortes J.A."/>
            <person name="Marco-Noales E."/>
            <person name="Barbe S."/>
            <person name="Moralejo E."/>
            <person name="Coletta-Filho H.D."/>
            <person name="Saldarelli P."/>
            <person name="Saponari M."/>
            <person name="Almeida R.P.P."/>
        </authorList>
    </citation>
    <scope>NUCLEOTIDE SEQUENCE</scope>
    <source>
        <strain evidence="1">XYL1981</strain>
    </source>
</reference>
<evidence type="ECO:0000313" key="2">
    <source>
        <dbReference type="Proteomes" id="UP000474061"/>
    </source>
</evidence>